<dbReference type="GO" id="GO:0016973">
    <property type="term" value="P:poly(A)+ mRNA export from nucleus"/>
    <property type="evidence" value="ECO:0007669"/>
    <property type="project" value="TreeGrafter"/>
</dbReference>
<dbReference type="InterPro" id="IPR003034">
    <property type="entry name" value="SAP_dom"/>
</dbReference>
<keyword evidence="4" id="KW-0597">Phosphoprotein</keyword>
<feature type="transmembrane region" description="Helical" evidence="10">
    <location>
        <begin position="356"/>
        <end position="379"/>
    </location>
</feature>
<dbReference type="GO" id="GO:0016020">
    <property type="term" value="C:membrane"/>
    <property type="evidence" value="ECO:0007669"/>
    <property type="project" value="UniProtKB-SubCell"/>
</dbReference>
<proteinExistence type="inferred from homology"/>
<name>A0A151I2G5_9HYME</name>
<evidence type="ECO:0000256" key="2">
    <source>
        <dbReference type="ARBA" id="ARBA00005944"/>
    </source>
</evidence>
<keyword evidence="6 10" id="KW-1133">Transmembrane helix</keyword>
<evidence type="ECO:0000256" key="9">
    <source>
        <dbReference type="SAM" id="MobiDB-lite"/>
    </source>
</evidence>
<feature type="region of interest" description="Disordered" evidence="9">
    <location>
        <begin position="67"/>
        <end position="93"/>
    </location>
</feature>
<evidence type="ECO:0000313" key="12">
    <source>
        <dbReference type="EMBL" id="KYM81309.1"/>
    </source>
</evidence>
<comment type="similarity">
    <text evidence="2">Belongs to the chloride channel MCLC family.</text>
</comment>
<protein>
    <recommendedName>
        <fullName evidence="3">Chloride channel CLIC-like protein 1</fullName>
    </recommendedName>
</protein>
<feature type="compositionally biased region" description="Acidic residues" evidence="9">
    <location>
        <begin position="67"/>
        <end position="76"/>
    </location>
</feature>
<dbReference type="InterPro" id="IPR036361">
    <property type="entry name" value="SAP_dom_sf"/>
</dbReference>
<keyword evidence="12" id="KW-0687">Ribonucleoprotein</keyword>
<evidence type="ECO:0000256" key="6">
    <source>
        <dbReference type="ARBA" id="ARBA00022989"/>
    </source>
</evidence>
<dbReference type="InterPro" id="IPR009231">
    <property type="entry name" value="Chloride_chnl_CLIC-like"/>
</dbReference>
<evidence type="ECO:0000256" key="4">
    <source>
        <dbReference type="ARBA" id="ARBA00022553"/>
    </source>
</evidence>
<keyword evidence="13" id="KW-1185">Reference proteome</keyword>
<feature type="domain" description="SAP" evidence="11">
    <location>
        <begin position="13"/>
        <end position="47"/>
    </location>
</feature>
<dbReference type="Proteomes" id="UP000078540">
    <property type="component" value="Unassembled WGS sequence"/>
</dbReference>
<dbReference type="Pfam" id="PF02037">
    <property type="entry name" value="SAP"/>
    <property type="match status" value="1"/>
</dbReference>
<dbReference type="AlphaFoldDB" id="A0A151I2G5"/>
<dbReference type="EMBL" id="KQ976538">
    <property type="protein sequence ID" value="KYM81309.1"/>
    <property type="molecule type" value="Genomic_DNA"/>
</dbReference>
<organism evidence="12 13">
    <name type="scientific">Atta colombica</name>
    <dbReference type="NCBI Taxonomy" id="520822"/>
    <lineage>
        <taxon>Eukaryota</taxon>
        <taxon>Metazoa</taxon>
        <taxon>Ecdysozoa</taxon>
        <taxon>Arthropoda</taxon>
        <taxon>Hexapoda</taxon>
        <taxon>Insecta</taxon>
        <taxon>Pterygota</taxon>
        <taxon>Neoptera</taxon>
        <taxon>Endopterygota</taxon>
        <taxon>Hymenoptera</taxon>
        <taxon>Apocrita</taxon>
        <taxon>Aculeata</taxon>
        <taxon>Formicoidea</taxon>
        <taxon>Formicidae</taxon>
        <taxon>Myrmicinae</taxon>
        <taxon>Atta</taxon>
    </lineage>
</organism>
<dbReference type="GO" id="GO:0005634">
    <property type="term" value="C:nucleus"/>
    <property type="evidence" value="ECO:0007669"/>
    <property type="project" value="TreeGrafter"/>
</dbReference>
<evidence type="ECO:0000256" key="3">
    <source>
        <dbReference type="ARBA" id="ARBA00015571"/>
    </source>
</evidence>
<dbReference type="SUPFAM" id="SSF68906">
    <property type="entry name" value="SAP domain"/>
    <property type="match status" value="1"/>
</dbReference>
<dbReference type="GO" id="GO:1990904">
    <property type="term" value="C:ribonucleoprotein complex"/>
    <property type="evidence" value="ECO:0007669"/>
    <property type="project" value="UniProtKB-KW"/>
</dbReference>
<evidence type="ECO:0000259" key="11">
    <source>
        <dbReference type="PROSITE" id="PS50800"/>
    </source>
</evidence>
<dbReference type="SMART" id="SM00513">
    <property type="entry name" value="SAP"/>
    <property type="match status" value="1"/>
</dbReference>
<comment type="subcellular location">
    <subcellularLocation>
        <location evidence="1">Membrane</location>
        <topology evidence="1">Multi-pass membrane protein</topology>
    </subcellularLocation>
</comment>
<reference evidence="12 13" key="1">
    <citation type="submission" date="2015-09" db="EMBL/GenBank/DDBJ databases">
        <title>Atta colombica WGS genome.</title>
        <authorList>
            <person name="Nygaard S."/>
            <person name="Hu H."/>
            <person name="Boomsma J."/>
            <person name="Zhang G."/>
        </authorList>
    </citation>
    <scope>NUCLEOTIDE SEQUENCE [LARGE SCALE GENOMIC DNA]</scope>
    <source>
        <strain evidence="12">Treedump-2</strain>
        <tissue evidence="12">Whole body</tissue>
    </source>
</reference>
<dbReference type="InterPro" id="IPR052240">
    <property type="entry name" value="SAP_domain_ribonucleoprotein"/>
</dbReference>
<feature type="transmembrane region" description="Helical" evidence="10">
    <location>
        <begin position="391"/>
        <end position="416"/>
    </location>
</feature>
<evidence type="ECO:0000256" key="1">
    <source>
        <dbReference type="ARBA" id="ARBA00004141"/>
    </source>
</evidence>
<dbReference type="STRING" id="520822.A0A151I2G5"/>
<evidence type="ECO:0000313" key="13">
    <source>
        <dbReference type="Proteomes" id="UP000078540"/>
    </source>
</evidence>
<keyword evidence="7 10" id="KW-0472">Membrane</keyword>
<evidence type="ECO:0000256" key="5">
    <source>
        <dbReference type="ARBA" id="ARBA00022692"/>
    </source>
</evidence>
<evidence type="ECO:0000256" key="7">
    <source>
        <dbReference type="ARBA" id="ARBA00023136"/>
    </source>
</evidence>
<dbReference type="PANTHER" id="PTHR46551">
    <property type="entry name" value="SAP DOMAIN-CONTAINING RIBONUCLEOPROTEIN"/>
    <property type="match status" value="1"/>
</dbReference>
<keyword evidence="5 10" id="KW-0812">Transmembrane</keyword>
<evidence type="ECO:0000256" key="10">
    <source>
        <dbReference type="SAM" id="Phobius"/>
    </source>
</evidence>
<sequence length="520" mass="59519">MADSSYEKGLTELSKMKVADLRAELKQRGLSTAGNKNELVERLQLAIHGDAALSLDETTEEILDEDEVLGDEEIEELSSKPDSQETPEKRKLSIDNITNNSNAKKIVLNRKSVLEEIKNDQMEKKENKGVKVIESDDAPPEKKIIKLSELSTKERLEMRAKKFGMPLSEAAKKEARLARFNVNNQNNKSAASIKTPVPTTYEVLKKRAERFGTSVSTLMEKVEMAERLEKRKARFGEVKPENKLSKNNSKIKINESLTISQSCSDLYNYKELDKQNTQEAIFYKRLIAILLSKLKMQEAEIKLMAAQAKYREMPIACQPHKMNFLDRMTEWLLPTNNCEKYYETIMTNPRLQVTPALVLTHLFTTVIFQPLTYFGLIISEFIDNATSKLNFLYKFLITIALFLSICICIILIPFSWIGGSINFGFGPFFRFGMKGRQNSNQNQGDRIERIYEEVSPKRRLKDSGKMKQNMLRQNNGNAKENNLAGGDADMHHLVRYKKCQCERKTNGDIECTKKEEKLLP</sequence>
<dbReference type="PANTHER" id="PTHR46551:SF1">
    <property type="entry name" value="SAP DOMAIN-CONTAINING RIBONUCLEOPROTEIN"/>
    <property type="match status" value="1"/>
</dbReference>
<dbReference type="Pfam" id="PF05934">
    <property type="entry name" value="MCLC"/>
    <property type="match status" value="1"/>
</dbReference>
<dbReference type="Gene3D" id="1.10.720.30">
    <property type="entry name" value="SAP domain"/>
    <property type="match status" value="1"/>
</dbReference>
<feature type="compositionally biased region" description="Basic and acidic residues" evidence="9">
    <location>
        <begin position="77"/>
        <end position="93"/>
    </location>
</feature>
<accession>A0A151I2G5</accession>
<gene>
    <name evidence="12" type="ORF">ALC53_08217</name>
</gene>
<dbReference type="PROSITE" id="PS50800">
    <property type="entry name" value="SAP"/>
    <property type="match status" value="1"/>
</dbReference>
<evidence type="ECO:0000256" key="8">
    <source>
        <dbReference type="ARBA" id="ARBA00046328"/>
    </source>
</evidence>
<comment type="similarity">
    <text evidence="8">Belongs to the SAP domain-containing ribonucleoprotein family.</text>
</comment>